<evidence type="ECO:0000256" key="2">
    <source>
        <dbReference type="ARBA" id="ARBA00022692"/>
    </source>
</evidence>
<dbReference type="EMBL" id="VBAP01000051">
    <property type="protein sequence ID" value="TMI74909.1"/>
    <property type="molecule type" value="Genomic_DNA"/>
</dbReference>
<organism evidence="6 7">
    <name type="scientific">Candidatus Segetimicrobium genomatis</name>
    <dbReference type="NCBI Taxonomy" id="2569760"/>
    <lineage>
        <taxon>Bacteria</taxon>
        <taxon>Bacillati</taxon>
        <taxon>Candidatus Sysuimicrobiota</taxon>
        <taxon>Candidatus Sysuimicrobiia</taxon>
        <taxon>Candidatus Sysuimicrobiales</taxon>
        <taxon>Candidatus Segetimicrobiaceae</taxon>
        <taxon>Candidatus Segetimicrobium</taxon>
    </lineage>
</organism>
<dbReference type="GO" id="GO:0065002">
    <property type="term" value="P:intracellular protein transmembrane transport"/>
    <property type="evidence" value="ECO:0007669"/>
    <property type="project" value="TreeGrafter"/>
</dbReference>
<dbReference type="PRINTS" id="PR01840">
    <property type="entry name" value="TATCFAMILY"/>
</dbReference>
<dbReference type="GO" id="GO:0033281">
    <property type="term" value="C:TAT protein transport complex"/>
    <property type="evidence" value="ECO:0007669"/>
    <property type="project" value="UniProtKB-UniRule"/>
</dbReference>
<dbReference type="GO" id="GO:0009977">
    <property type="term" value="F:proton motive force dependent protein transmembrane transporter activity"/>
    <property type="evidence" value="ECO:0007669"/>
    <property type="project" value="TreeGrafter"/>
</dbReference>
<keyword evidence="5" id="KW-1003">Cell membrane</keyword>
<feature type="transmembrane region" description="Helical" evidence="5">
    <location>
        <begin position="51"/>
        <end position="69"/>
    </location>
</feature>
<evidence type="ECO:0000256" key="3">
    <source>
        <dbReference type="ARBA" id="ARBA00022989"/>
    </source>
</evidence>
<evidence type="ECO:0000256" key="1">
    <source>
        <dbReference type="ARBA" id="ARBA00004141"/>
    </source>
</evidence>
<evidence type="ECO:0000313" key="7">
    <source>
        <dbReference type="Proteomes" id="UP000318834"/>
    </source>
</evidence>
<keyword evidence="5" id="KW-0811">Translocation</keyword>
<dbReference type="Proteomes" id="UP000318834">
    <property type="component" value="Unassembled WGS sequence"/>
</dbReference>
<accession>A0A537IUA2</accession>
<keyword evidence="5" id="KW-0813">Transport</keyword>
<feature type="transmembrane region" description="Helical" evidence="5">
    <location>
        <begin position="165"/>
        <end position="185"/>
    </location>
</feature>
<dbReference type="PANTHER" id="PTHR30371">
    <property type="entry name" value="SEC-INDEPENDENT PROTEIN TRANSLOCASE PROTEIN TATC"/>
    <property type="match status" value="1"/>
</dbReference>
<keyword evidence="5" id="KW-0653">Protein transport</keyword>
<protein>
    <recommendedName>
        <fullName evidence="5">Sec-independent protein translocase protein TatC</fullName>
    </recommendedName>
</protein>
<evidence type="ECO:0000256" key="4">
    <source>
        <dbReference type="ARBA" id="ARBA00023136"/>
    </source>
</evidence>
<keyword evidence="2 5" id="KW-0812">Transmembrane</keyword>
<comment type="similarity">
    <text evidence="5">Belongs to the TatC family.</text>
</comment>
<evidence type="ECO:0000256" key="5">
    <source>
        <dbReference type="HAMAP-Rule" id="MF_00902"/>
    </source>
</evidence>
<dbReference type="AlphaFoldDB" id="A0A537IUA2"/>
<comment type="caution">
    <text evidence="5">Lacks conserved residue(s) required for the propagation of feature annotation.</text>
</comment>
<sequence length="257" mass="28620">MAFLWRYFPVAHDIPQSIVEHLEEFRRRVLWAVAGFLFATFVGLWQQNRLLLLLMRPAGLTHLIALTVLEPMLVKFKVAVVFGLILAFPWLLLQALMFVSPALTEREARHVVPITALSVALSVVGVVFGYLFVLPPSTRWLLNQAGSVMSVQITALSYVSYATLFLAALAVTFQTPLVVLTLIGLRLISRSQLRRQWRAVYMTITILAAVITPDWSPITMLLVAAAMAGLYELSLVLARWVFPGRELAPVAGEEHAG</sequence>
<comment type="subunit">
    <text evidence="5">Forms a complex with TatA.</text>
</comment>
<name>A0A537IUA2_9BACT</name>
<dbReference type="NCBIfam" id="TIGR00945">
    <property type="entry name" value="tatC"/>
    <property type="match status" value="1"/>
</dbReference>
<reference evidence="6 7" key="1">
    <citation type="journal article" date="2019" name="Nat. Microbiol.">
        <title>Mediterranean grassland soil C-N compound turnover is dependent on rainfall and depth, and is mediated by genomically divergent microorganisms.</title>
        <authorList>
            <person name="Diamond S."/>
            <person name="Andeer P.F."/>
            <person name="Li Z."/>
            <person name="Crits-Christoph A."/>
            <person name="Burstein D."/>
            <person name="Anantharaman K."/>
            <person name="Lane K.R."/>
            <person name="Thomas B.C."/>
            <person name="Pan C."/>
            <person name="Northen T.R."/>
            <person name="Banfield J.F."/>
        </authorList>
    </citation>
    <scope>NUCLEOTIDE SEQUENCE [LARGE SCALE GENOMIC DNA]</scope>
    <source>
        <strain evidence="6">NP_8</strain>
    </source>
</reference>
<comment type="function">
    <text evidence="5">Part of the twin-arginine translocation (Tat) system that transports large folded proteins containing a characteristic twin-arginine motif in their signal peptide across membranes.</text>
</comment>
<gene>
    <name evidence="5 6" type="primary">tatC</name>
    <name evidence="6" type="ORF">E6H05_07475</name>
</gene>
<keyword evidence="4 5" id="KW-0472">Membrane</keyword>
<comment type="subcellular location">
    <subcellularLocation>
        <location evidence="5">Cell membrane</location>
        <topology evidence="5">Multi-pass membrane protein</topology>
    </subcellularLocation>
    <subcellularLocation>
        <location evidence="1">Membrane</location>
        <topology evidence="1">Multi-pass membrane protein</topology>
    </subcellularLocation>
</comment>
<feature type="transmembrane region" description="Helical" evidence="5">
    <location>
        <begin position="29"/>
        <end position="45"/>
    </location>
</feature>
<feature type="transmembrane region" description="Helical" evidence="5">
    <location>
        <begin position="111"/>
        <end position="133"/>
    </location>
</feature>
<proteinExistence type="inferred from homology"/>
<keyword evidence="3 5" id="KW-1133">Transmembrane helix</keyword>
<dbReference type="GO" id="GO:0043953">
    <property type="term" value="P:protein transport by the Tat complex"/>
    <property type="evidence" value="ECO:0007669"/>
    <property type="project" value="UniProtKB-UniRule"/>
</dbReference>
<feature type="transmembrane region" description="Helical" evidence="5">
    <location>
        <begin position="76"/>
        <end position="99"/>
    </location>
</feature>
<dbReference type="HAMAP" id="MF_00902">
    <property type="entry name" value="TatC"/>
    <property type="match status" value="1"/>
</dbReference>
<dbReference type="Pfam" id="PF00902">
    <property type="entry name" value="TatC"/>
    <property type="match status" value="1"/>
</dbReference>
<dbReference type="InterPro" id="IPR002033">
    <property type="entry name" value="TatC"/>
</dbReference>
<evidence type="ECO:0000313" key="6">
    <source>
        <dbReference type="EMBL" id="TMI74909.1"/>
    </source>
</evidence>
<comment type="caution">
    <text evidence="6">The sequence shown here is derived from an EMBL/GenBank/DDBJ whole genome shotgun (WGS) entry which is preliminary data.</text>
</comment>
<dbReference type="PANTHER" id="PTHR30371:SF0">
    <property type="entry name" value="SEC-INDEPENDENT PROTEIN TRANSLOCASE PROTEIN TATC, CHLOROPLASTIC-RELATED"/>
    <property type="match status" value="1"/>
</dbReference>